<dbReference type="Gene3D" id="3.10.290.10">
    <property type="entry name" value="RNA-binding S4 domain"/>
    <property type="match status" value="1"/>
</dbReference>
<dbReference type="InterPro" id="IPR006145">
    <property type="entry name" value="PsdUridine_synth_RsuA/RluA"/>
</dbReference>
<evidence type="ECO:0000256" key="1">
    <source>
        <dbReference type="ARBA" id="ARBA00008348"/>
    </source>
</evidence>
<dbReference type="Gene3D" id="3.30.70.1560">
    <property type="entry name" value="Alpha-L RNA-binding motif"/>
    <property type="match status" value="1"/>
</dbReference>
<dbReference type="Proteomes" id="UP001548189">
    <property type="component" value="Unassembled WGS sequence"/>
</dbReference>
<protein>
    <recommendedName>
        <fullName evidence="7">Pseudouridine synthase</fullName>
        <ecNumber evidence="7">5.4.99.-</ecNumber>
    </recommendedName>
</protein>
<dbReference type="NCBIfam" id="TIGR00093">
    <property type="entry name" value="pseudouridine synthase"/>
    <property type="match status" value="1"/>
</dbReference>
<evidence type="ECO:0000259" key="8">
    <source>
        <dbReference type="SMART" id="SM00363"/>
    </source>
</evidence>
<organism evidence="9 10">
    <name type="scientific">Aliikangiella maris</name>
    <dbReference type="NCBI Taxonomy" id="3162458"/>
    <lineage>
        <taxon>Bacteria</taxon>
        <taxon>Pseudomonadati</taxon>
        <taxon>Pseudomonadota</taxon>
        <taxon>Gammaproteobacteria</taxon>
        <taxon>Oceanospirillales</taxon>
        <taxon>Pleioneaceae</taxon>
        <taxon>Aliikangiella</taxon>
    </lineage>
</organism>
<dbReference type="EMBL" id="JBEVCJ010000001">
    <property type="protein sequence ID" value="MET1253739.1"/>
    <property type="molecule type" value="Genomic_DNA"/>
</dbReference>
<dbReference type="PANTHER" id="PTHR47683:SF4">
    <property type="entry name" value="PSEUDOURIDINE SYNTHASE"/>
    <property type="match status" value="1"/>
</dbReference>
<proteinExistence type="inferred from homology"/>
<evidence type="ECO:0000256" key="3">
    <source>
        <dbReference type="ARBA" id="ARBA00023235"/>
    </source>
</evidence>
<evidence type="ECO:0000313" key="9">
    <source>
        <dbReference type="EMBL" id="MET1253739.1"/>
    </source>
</evidence>
<dbReference type="CDD" id="cd02553">
    <property type="entry name" value="PseudoU_synth_RsuA"/>
    <property type="match status" value="1"/>
</dbReference>
<dbReference type="InterPro" id="IPR050343">
    <property type="entry name" value="RsuA_PseudoU_synthase"/>
</dbReference>
<dbReference type="Pfam" id="PF01479">
    <property type="entry name" value="S4"/>
    <property type="match status" value="1"/>
</dbReference>
<dbReference type="EC" id="5.4.99.-" evidence="7"/>
<dbReference type="SUPFAM" id="SSF55120">
    <property type="entry name" value="Pseudouridine synthase"/>
    <property type="match status" value="1"/>
</dbReference>
<evidence type="ECO:0000256" key="7">
    <source>
        <dbReference type="RuleBase" id="RU003887"/>
    </source>
</evidence>
<sequence length="231" mass="25996">MRLDKFISQTANQSRAQSRSLIKSGRVRVNQTRQQNPGFQIHPSDTVYLNEKLLSPLKNQYILLYKPTGYICSTQDEIYPSALSLLTGVANSKLHFAGRLDVDTTGLVLITDDGQWSHQVTSPRKQCSKTYRVSTKVPLTELSLESLRQGVLLQGEKTPTLPAEVILLDETNILLTIQEGRYHQVKRMLAAVNNRVIALHREKVGAITLDGLEISQWRHLTSAEIASFMQK</sequence>
<dbReference type="SUPFAM" id="SSF55174">
    <property type="entry name" value="Alpha-L RNA-binding motif"/>
    <property type="match status" value="1"/>
</dbReference>
<dbReference type="Gene3D" id="3.30.70.580">
    <property type="entry name" value="Pseudouridine synthase I, catalytic domain, N-terminal subdomain"/>
    <property type="match status" value="1"/>
</dbReference>
<keyword evidence="3 7" id="KW-0413">Isomerase</keyword>
<dbReference type="InterPro" id="IPR020103">
    <property type="entry name" value="PsdUridine_synth_cat_dom_sf"/>
</dbReference>
<feature type="domain" description="RNA-binding S4" evidence="8">
    <location>
        <begin position="1"/>
        <end position="62"/>
    </location>
</feature>
<evidence type="ECO:0000313" key="10">
    <source>
        <dbReference type="Proteomes" id="UP001548189"/>
    </source>
</evidence>
<comment type="similarity">
    <text evidence="1 7">Belongs to the pseudouridine synthase RsuA family.</text>
</comment>
<dbReference type="InterPro" id="IPR042092">
    <property type="entry name" value="PsdUridine_s_RsuA/RluB/E/F_cat"/>
</dbReference>
<evidence type="ECO:0000256" key="2">
    <source>
        <dbReference type="ARBA" id="ARBA00022884"/>
    </source>
</evidence>
<name>A0ABV2BP62_9GAMM</name>
<dbReference type="RefSeq" id="WP_353873281.1">
    <property type="nucleotide sequence ID" value="NZ_JBEVCJ010000001.1"/>
</dbReference>
<dbReference type="InterPro" id="IPR036986">
    <property type="entry name" value="S4_RNA-bd_sf"/>
</dbReference>
<dbReference type="InterPro" id="IPR000748">
    <property type="entry name" value="PsdUridine_synth_RsuA/RluB/E/F"/>
</dbReference>
<gene>
    <name evidence="9" type="ORF">ABVT43_01245</name>
</gene>
<evidence type="ECO:0000256" key="6">
    <source>
        <dbReference type="PROSITE-ProRule" id="PRU00182"/>
    </source>
</evidence>
<comment type="catalytic activity">
    <reaction evidence="4">
        <text>uridine(516) in 16S rRNA = pseudouridine(516) in 16S rRNA</text>
        <dbReference type="Rhea" id="RHEA:38867"/>
        <dbReference type="Rhea" id="RHEA-COMP:10089"/>
        <dbReference type="Rhea" id="RHEA-COMP:10090"/>
        <dbReference type="ChEBI" id="CHEBI:65314"/>
        <dbReference type="ChEBI" id="CHEBI:65315"/>
        <dbReference type="EC" id="5.4.99.19"/>
    </reaction>
</comment>
<keyword evidence="10" id="KW-1185">Reference proteome</keyword>
<dbReference type="CDD" id="cd00165">
    <property type="entry name" value="S4"/>
    <property type="match status" value="1"/>
</dbReference>
<dbReference type="InterPro" id="IPR018496">
    <property type="entry name" value="PsdUridine_synth_RsuA/RluB_CS"/>
</dbReference>
<dbReference type="PANTHER" id="PTHR47683">
    <property type="entry name" value="PSEUDOURIDINE SYNTHASE FAMILY PROTEIN-RELATED"/>
    <property type="match status" value="1"/>
</dbReference>
<dbReference type="InterPro" id="IPR002942">
    <property type="entry name" value="S4_RNA-bd"/>
</dbReference>
<keyword evidence="2 6" id="KW-0694">RNA-binding</keyword>
<dbReference type="SMART" id="SM00363">
    <property type="entry name" value="S4"/>
    <property type="match status" value="1"/>
</dbReference>
<dbReference type="PROSITE" id="PS01149">
    <property type="entry name" value="PSI_RSU"/>
    <property type="match status" value="1"/>
</dbReference>
<accession>A0ABV2BP62</accession>
<dbReference type="PROSITE" id="PS50889">
    <property type="entry name" value="S4"/>
    <property type="match status" value="1"/>
</dbReference>
<evidence type="ECO:0000256" key="5">
    <source>
        <dbReference type="ARBA" id="ARBA00037590"/>
    </source>
</evidence>
<reference evidence="9 10" key="1">
    <citation type="submission" date="2024-06" db="EMBL/GenBank/DDBJ databases">
        <authorList>
            <person name="Li F."/>
        </authorList>
    </citation>
    <scope>NUCLEOTIDE SEQUENCE [LARGE SCALE GENOMIC DNA]</scope>
    <source>
        <strain evidence="9 10">GXAS 311</strain>
    </source>
</reference>
<comment type="function">
    <text evidence="5">Responsible for synthesis of pseudouridine from uracil-516 in 16S ribosomal RNA.</text>
</comment>
<evidence type="ECO:0000256" key="4">
    <source>
        <dbReference type="ARBA" id="ARBA00036749"/>
    </source>
</evidence>
<comment type="caution">
    <text evidence="9">The sequence shown here is derived from an EMBL/GenBank/DDBJ whole genome shotgun (WGS) entry which is preliminary data.</text>
</comment>
<dbReference type="InterPro" id="IPR020094">
    <property type="entry name" value="TruA/RsuA/RluB/E/F_N"/>
</dbReference>
<dbReference type="Pfam" id="PF00849">
    <property type="entry name" value="PseudoU_synth_2"/>
    <property type="match status" value="1"/>
</dbReference>